<dbReference type="Gene3D" id="3.30.2310.20">
    <property type="entry name" value="RelE-like"/>
    <property type="match status" value="1"/>
</dbReference>
<sequence length="110" mass="12383">MSGWTVRLAAQAAQDVEDILDWTLGQFGPLQLENYTGVINDALEALNAGPQLIDVRRHPGLGDDVATLHVTRQGRKGRHLLVFRVDEQTSSIEVLRILHDSMDFERHLEQ</sequence>
<comment type="caution">
    <text evidence="2">The sequence shown here is derived from an EMBL/GenBank/DDBJ whole genome shotgun (WGS) entry which is preliminary data.</text>
</comment>
<dbReference type="AlphaFoldDB" id="A0A8J6UIY5"/>
<name>A0A8J6UIY5_9BACT</name>
<organism evidence="2 3">
    <name type="scientific">Pelovirga terrestris</name>
    <dbReference type="NCBI Taxonomy" id="2771352"/>
    <lineage>
        <taxon>Bacteria</taxon>
        <taxon>Pseudomonadati</taxon>
        <taxon>Thermodesulfobacteriota</taxon>
        <taxon>Desulfuromonadia</taxon>
        <taxon>Geobacterales</taxon>
        <taxon>Geobacteraceae</taxon>
        <taxon>Pelovirga</taxon>
    </lineage>
</organism>
<keyword evidence="3" id="KW-1185">Reference proteome</keyword>
<accession>A0A8J6UIY5</accession>
<dbReference type="InterPro" id="IPR007712">
    <property type="entry name" value="RelE/ParE_toxin"/>
</dbReference>
<reference evidence="2" key="1">
    <citation type="submission" date="2020-09" db="EMBL/GenBank/DDBJ databases">
        <title>Pelobacter alkaliphilus sp. nov., a novel anaerobic arsenate-reducing bacterium from terrestrial mud volcano.</title>
        <authorList>
            <person name="Khomyakova M.A."/>
            <person name="Merkel A.Y."/>
            <person name="Slobodkin A.I."/>
        </authorList>
    </citation>
    <scope>NUCLEOTIDE SEQUENCE</scope>
    <source>
        <strain evidence="2">M08fum</strain>
    </source>
</reference>
<evidence type="ECO:0000256" key="1">
    <source>
        <dbReference type="ARBA" id="ARBA00022649"/>
    </source>
</evidence>
<dbReference type="Pfam" id="PF05016">
    <property type="entry name" value="ParE_toxin"/>
    <property type="match status" value="1"/>
</dbReference>
<gene>
    <name evidence="2" type="ORF">ICT70_14715</name>
</gene>
<evidence type="ECO:0000313" key="3">
    <source>
        <dbReference type="Proteomes" id="UP000632828"/>
    </source>
</evidence>
<dbReference type="Proteomes" id="UP000632828">
    <property type="component" value="Unassembled WGS sequence"/>
</dbReference>
<proteinExistence type="predicted"/>
<evidence type="ECO:0000313" key="2">
    <source>
        <dbReference type="EMBL" id="MBD1401910.1"/>
    </source>
</evidence>
<dbReference type="RefSeq" id="WP_191157975.1">
    <property type="nucleotide sequence ID" value="NZ_JACWUN010000032.1"/>
</dbReference>
<protein>
    <submittedName>
        <fullName evidence="2">Type II toxin-antitoxin system RelE/ParE family toxin</fullName>
    </submittedName>
</protein>
<dbReference type="InterPro" id="IPR035093">
    <property type="entry name" value="RelE/ParE_toxin_dom_sf"/>
</dbReference>
<dbReference type="EMBL" id="JACWUN010000032">
    <property type="protein sequence ID" value="MBD1401910.1"/>
    <property type="molecule type" value="Genomic_DNA"/>
</dbReference>
<keyword evidence="1" id="KW-1277">Toxin-antitoxin system</keyword>